<dbReference type="AlphaFoldDB" id="A0A4Z2GW19"/>
<evidence type="ECO:0000313" key="2">
    <source>
        <dbReference type="Proteomes" id="UP000314294"/>
    </source>
</evidence>
<accession>A0A4Z2GW19</accession>
<keyword evidence="2" id="KW-1185">Reference proteome</keyword>
<organism evidence="1 2">
    <name type="scientific">Liparis tanakae</name>
    <name type="common">Tanaka's snailfish</name>
    <dbReference type="NCBI Taxonomy" id="230148"/>
    <lineage>
        <taxon>Eukaryota</taxon>
        <taxon>Metazoa</taxon>
        <taxon>Chordata</taxon>
        <taxon>Craniata</taxon>
        <taxon>Vertebrata</taxon>
        <taxon>Euteleostomi</taxon>
        <taxon>Actinopterygii</taxon>
        <taxon>Neopterygii</taxon>
        <taxon>Teleostei</taxon>
        <taxon>Neoteleostei</taxon>
        <taxon>Acanthomorphata</taxon>
        <taxon>Eupercaria</taxon>
        <taxon>Perciformes</taxon>
        <taxon>Cottioidei</taxon>
        <taxon>Cottales</taxon>
        <taxon>Liparidae</taxon>
        <taxon>Liparis</taxon>
    </lineage>
</organism>
<reference evidence="1 2" key="1">
    <citation type="submission" date="2019-03" db="EMBL/GenBank/DDBJ databases">
        <title>First draft genome of Liparis tanakae, snailfish: a comprehensive survey of snailfish specific genes.</title>
        <authorList>
            <person name="Kim W."/>
            <person name="Song I."/>
            <person name="Jeong J.-H."/>
            <person name="Kim D."/>
            <person name="Kim S."/>
            <person name="Ryu S."/>
            <person name="Song J.Y."/>
            <person name="Lee S.K."/>
        </authorList>
    </citation>
    <scope>NUCLEOTIDE SEQUENCE [LARGE SCALE GENOMIC DNA]</scope>
    <source>
        <tissue evidence="1">Muscle</tissue>
    </source>
</reference>
<evidence type="ECO:0000313" key="1">
    <source>
        <dbReference type="EMBL" id="TNN56963.1"/>
    </source>
</evidence>
<dbReference type="Proteomes" id="UP000314294">
    <property type="component" value="Unassembled WGS sequence"/>
</dbReference>
<protein>
    <submittedName>
        <fullName evidence="1">Uncharacterized protein</fullName>
    </submittedName>
</protein>
<proteinExistence type="predicted"/>
<gene>
    <name evidence="1" type="ORF">EYF80_032773</name>
</gene>
<comment type="caution">
    <text evidence="1">The sequence shown here is derived from an EMBL/GenBank/DDBJ whole genome shotgun (WGS) entry which is preliminary data.</text>
</comment>
<sequence length="99" mass="10884">MEEQLAVALEESLCDSTDFLTPGVTSARRTSRHVLFLAHVHDSVHRIPEGQSIWGPQRRQMRLFPSSISSCTLSLDVAISACAEKTAHRKVSTVPPMAV</sequence>
<dbReference type="EMBL" id="SRLO01000416">
    <property type="protein sequence ID" value="TNN56963.1"/>
    <property type="molecule type" value="Genomic_DNA"/>
</dbReference>
<name>A0A4Z2GW19_9TELE</name>